<dbReference type="InterPro" id="IPR036390">
    <property type="entry name" value="WH_DNA-bd_sf"/>
</dbReference>
<dbReference type="EMBL" id="CP047230">
    <property type="protein sequence ID" value="QHG10887.1"/>
    <property type="molecule type" value="Genomic_DNA"/>
</dbReference>
<accession>A0A6P1KLN5</accession>
<dbReference type="SUPFAM" id="SSF46785">
    <property type="entry name" value="Winged helix' DNA-binding domain"/>
    <property type="match status" value="2"/>
</dbReference>
<comment type="similarity">
    <text evidence="1">Belongs to the initiator RepB protein family.</text>
</comment>
<sequence length="323" mass="37391">MSKELIVKANALVEASYHLSANEQRLILSAIAQMGDKPITDNEVYYVSAKDMEALGVNKTTAYRELYEAGERLFLRTVTLRLPTGTLKTRWVQDLYKFDGKLLQETSDIPFMDLQVSVGVRFSKSVLPFLNSLTSNFTKYMLSDIAGFSSHYSYRFYEFIMQFQSTGFIKISINALRERLDLGDKYQATKDFRKWVLETAINEINKKSPYKVDYKLIKTGKKFTHLELRFKRKEIDKKNKDIAIRDPNTADMFTKLTDKQLARVVHSKKFIGDYNGLVSAQSPANQSSSAWVAHMVEWLKKDPDNFTKRPMQEYLDDEQAPRF</sequence>
<reference evidence="3" key="1">
    <citation type="journal article" date="2020" name="Microbiol. Resour. Announc.">
        <title>Complete Genome Sequence of Moraxella osloensis Strain YV1, Isolated from an Australian Wastewater Treatment Plant.</title>
        <authorList>
            <person name="Batinovic S."/>
            <person name="Rice D.T.F."/>
            <person name="Seviour R.J."/>
            <person name="Petrovski S."/>
        </authorList>
    </citation>
    <scope>NUCLEOTIDE SEQUENCE</scope>
    <source>
        <strain evidence="3">YV1</strain>
    </source>
</reference>
<organism evidence="3">
    <name type="scientific">Faucicola osloensis</name>
    <name type="common">Moraxella osloensis</name>
    <dbReference type="NCBI Taxonomy" id="34062"/>
    <lineage>
        <taxon>Bacteria</taxon>
        <taxon>Pseudomonadati</taxon>
        <taxon>Pseudomonadota</taxon>
        <taxon>Gammaproteobacteria</taxon>
        <taxon>Moraxellales</taxon>
        <taxon>Moraxellaceae</taxon>
        <taxon>Faucicola</taxon>
    </lineage>
</organism>
<geneLocation type="plasmid" evidence="3">
    <name>p4</name>
</geneLocation>
<evidence type="ECO:0000313" key="3">
    <source>
        <dbReference type="EMBL" id="QHG10887.1"/>
    </source>
</evidence>
<evidence type="ECO:0000256" key="1">
    <source>
        <dbReference type="ARBA" id="ARBA00038283"/>
    </source>
</evidence>
<dbReference type="GO" id="GO:0006270">
    <property type="term" value="P:DNA replication initiation"/>
    <property type="evidence" value="ECO:0007669"/>
    <property type="project" value="InterPro"/>
</dbReference>
<name>A0A6P1KLN5_FAUOS</name>
<dbReference type="AlphaFoldDB" id="A0A6P1KLN5"/>
<proteinExistence type="inferred from homology"/>
<feature type="domain" description="Initiator Rep protein WH1" evidence="2">
    <location>
        <begin position="6"/>
        <end position="161"/>
    </location>
</feature>
<dbReference type="GO" id="GO:0003887">
    <property type="term" value="F:DNA-directed DNA polymerase activity"/>
    <property type="evidence" value="ECO:0007669"/>
    <property type="project" value="InterPro"/>
</dbReference>
<dbReference type="Pfam" id="PF21205">
    <property type="entry name" value="Rep3_C"/>
    <property type="match status" value="1"/>
</dbReference>
<protein>
    <submittedName>
        <fullName evidence="3">RepB family plasmid replication initiator protein</fullName>
    </submittedName>
</protein>
<evidence type="ECO:0000259" key="2">
    <source>
        <dbReference type="Pfam" id="PF01051"/>
    </source>
</evidence>
<keyword evidence="3" id="KW-0614">Plasmid</keyword>
<dbReference type="InterPro" id="IPR036388">
    <property type="entry name" value="WH-like_DNA-bd_sf"/>
</dbReference>
<dbReference type="Gene3D" id="1.10.10.10">
    <property type="entry name" value="Winged helix-like DNA-binding domain superfamily/Winged helix DNA-binding domain"/>
    <property type="match status" value="2"/>
</dbReference>
<dbReference type="InterPro" id="IPR000525">
    <property type="entry name" value="Initiator_Rep_WH1"/>
</dbReference>
<dbReference type="Pfam" id="PF01051">
    <property type="entry name" value="Rep3_N"/>
    <property type="match status" value="1"/>
</dbReference>
<gene>
    <name evidence="3" type="ORF">GSF12_12905</name>
</gene>